<dbReference type="NCBIfam" id="NF006958">
    <property type="entry name" value="PRK09435.1"/>
    <property type="match status" value="1"/>
</dbReference>
<dbReference type="InterPro" id="IPR005129">
    <property type="entry name" value="GTPase_ArgK"/>
</dbReference>
<keyword evidence="4" id="KW-0342">GTP-binding</keyword>
<dbReference type="FunFam" id="3.40.50.300:FF:000647">
    <property type="entry name" value="Methylmalonic aciduria type A homolog, mitochondrial"/>
    <property type="match status" value="1"/>
</dbReference>
<evidence type="ECO:0000256" key="4">
    <source>
        <dbReference type="ARBA" id="ARBA00023134"/>
    </source>
</evidence>
<dbReference type="SUPFAM" id="SSF52540">
    <property type="entry name" value="P-loop containing nucleoside triphosphate hydrolases"/>
    <property type="match status" value="1"/>
</dbReference>
<evidence type="ECO:0000256" key="1">
    <source>
        <dbReference type="ARBA" id="ARBA00009625"/>
    </source>
</evidence>
<comment type="caution">
    <text evidence="9">The sequence shown here is derived from an EMBL/GenBank/DDBJ whole genome shotgun (WGS) entry which is preliminary data.</text>
</comment>
<feature type="domain" description="AAA+ ATPase" evidence="8">
    <location>
        <begin position="148"/>
        <end position="316"/>
    </location>
</feature>
<dbReference type="PANTHER" id="PTHR23408">
    <property type="entry name" value="METHYLMALONYL-COA MUTASE"/>
    <property type="match status" value="1"/>
</dbReference>
<dbReference type="Proteomes" id="UP001186944">
    <property type="component" value="Unassembled WGS sequence"/>
</dbReference>
<evidence type="ECO:0000313" key="9">
    <source>
        <dbReference type="EMBL" id="KAK3100785.1"/>
    </source>
</evidence>
<keyword evidence="3" id="KW-0378">Hydrolase</keyword>
<dbReference type="Gene3D" id="3.40.50.300">
    <property type="entry name" value="P-loop containing nucleotide triphosphate hydrolases"/>
    <property type="match status" value="1"/>
</dbReference>
<comment type="function">
    <text evidence="6">GTPase, binds and hydrolyzes GTP. Involved in intracellular vitamin B12 metabolism, mediates the transport of cobalamin (Cbl) into mitochondria for the final steps of adenosylcobalamin (AdoCbl) synthesis. Functions as a G-protein chaperone that assists AdoCbl cofactor delivery from MMAB to the methylmalonyl-CoA mutase (MMUT). Plays a dual role as both a protectase and a reactivase for MMUT. Protects MMUT from progressive inactivation by oxidation by decreasing the rate of the formation of the oxidized inactive cofactor hydroxocobalamin (OH2Cbl). Additionally acts a reactivase by promoting the replacement of OH2Cbl by the active cofactor AdoCbl, restoring the activity of MMUT in the presence and hydrolysis of GTP.</text>
</comment>
<dbReference type="InterPro" id="IPR027417">
    <property type="entry name" value="P-loop_NTPase"/>
</dbReference>
<comment type="subunit">
    <text evidence="7">Homodimer. Interacts with MMUT (the apoenzyme form); the interaction is GTP dependent.</text>
</comment>
<dbReference type="Pfam" id="PF03308">
    <property type="entry name" value="MeaB"/>
    <property type="match status" value="1"/>
</dbReference>
<dbReference type="GO" id="GO:0005737">
    <property type="term" value="C:cytoplasm"/>
    <property type="evidence" value="ECO:0007669"/>
    <property type="project" value="TreeGrafter"/>
</dbReference>
<sequence>MSLFHPRVLSRLHHRKYVSGTSTSNIDVSVCRLHYLCGKNQSDGKLKYVSLNRQGFLHQIQPVLTRFRSVNFSNGVHSDNIKDIFNDEDGYVNHLFKRITENDRGSLARGITLIETTSEKKKIQAQLLLKKALHYNKEKESHLLNKTSSFRIGLSGPPGAGKSTFIEAFGQFLTEKGHKVAVLAVDPSSSQTGGSLLADKTRMQNLSVDMNAFIRPSPSKGTLGGVTRTTNEAIILCEAAGYDIILIETIGVGQSEFVVADMVDMFCLLIPPAGGDELQGIKRGIVEVADMVVVNKSDGDLVPAAIRIQLEYVSALKFVRPRSQNWKPDVVRISSLTGEGIPDLWKTISSYRHKLTDSRELFQKRENQKKIWMWNYIKDHIMDAFRVHPSVKKLIPNMEQQVKKGAITPGLAADSLIKEFMK</sequence>
<protein>
    <recommendedName>
        <fullName evidence="8">AAA+ ATPase domain-containing protein</fullName>
    </recommendedName>
</protein>
<accession>A0AA88YFW4</accession>
<evidence type="ECO:0000256" key="2">
    <source>
        <dbReference type="ARBA" id="ARBA00022741"/>
    </source>
</evidence>
<evidence type="ECO:0000259" key="8">
    <source>
        <dbReference type="SMART" id="SM00382"/>
    </source>
</evidence>
<gene>
    <name evidence="9" type="ORF">FSP39_025298</name>
</gene>
<organism evidence="9 10">
    <name type="scientific">Pinctada imbricata</name>
    <name type="common">Atlantic pearl-oyster</name>
    <name type="synonym">Pinctada martensii</name>
    <dbReference type="NCBI Taxonomy" id="66713"/>
    <lineage>
        <taxon>Eukaryota</taxon>
        <taxon>Metazoa</taxon>
        <taxon>Spiralia</taxon>
        <taxon>Lophotrochozoa</taxon>
        <taxon>Mollusca</taxon>
        <taxon>Bivalvia</taxon>
        <taxon>Autobranchia</taxon>
        <taxon>Pteriomorphia</taxon>
        <taxon>Pterioida</taxon>
        <taxon>Pterioidea</taxon>
        <taxon>Pteriidae</taxon>
        <taxon>Pinctada</taxon>
    </lineage>
</organism>
<dbReference type="GO" id="GO:0003924">
    <property type="term" value="F:GTPase activity"/>
    <property type="evidence" value="ECO:0007669"/>
    <property type="project" value="InterPro"/>
</dbReference>
<dbReference type="PANTHER" id="PTHR23408:SF3">
    <property type="entry name" value="METHYLMALONIC ACIDURIA TYPE A PROTEIN, MITOCHONDRIAL"/>
    <property type="match status" value="1"/>
</dbReference>
<comment type="similarity">
    <text evidence="1">Belongs to the SIMIBI class G3E GTPase family. ArgK/MeaB subfamily.</text>
</comment>
<dbReference type="Gene3D" id="1.10.287.130">
    <property type="match status" value="1"/>
</dbReference>
<dbReference type="EMBL" id="VSWD01000006">
    <property type="protein sequence ID" value="KAK3100785.1"/>
    <property type="molecule type" value="Genomic_DNA"/>
</dbReference>
<keyword evidence="2" id="KW-0547">Nucleotide-binding</keyword>
<evidence type="ECO:0000256" key="5">
    <source>
        <dbReference type="ARBA" id="ARBA00048548"/>
    </source>
</evidence>
<evidence type="ECO:0000256" key="7">
    <source>
        <dbReference type="ARBA" id="ARBA00062796"/>
    </source>
</evidence>
<dbReference type="SMART" id="SM00382">
    <property type="entry name" value="AAA"/>
    <property type="match status" value="1"/>
</dbReference>
<dbReference type="InterPro" id="IPR003593">
    <property type="entry name" value="AAA+_ATPase"/>
</dbReference>
<dbReference type="AlphaFoldDB" id="A0AA88YFW4"/>
<comment type="catalytic activity">
    <reaction evidence="5">
        <text>GTP + H2O = GDP + phosphate + H(+)</text>
        <dbReference type="Rhea" id="RHEA:19669"/>
        <dbReference type="ChEBI" id="CHEBI:15377"/>
        <dbReference type="ChEBI" id="CHEBI:15378"/>
        <dbReference type="ChEBI" id="CHEBI:37565"/>
        <dbReference type="ChEBI" id="CHEBI:43474"/>
        <dbReference type="ChEBI" id="CHEBI:58189"/>
    </reaction>
</comment>
<evidence type="ECO:0000256" key="3">
    <source>
        <dbReference type="ARBA" id="ARBA00022801"/>
    </source>
</evidence>
<dbReference type="GO" id="GO:0005525">
    <property type="term" value="F:GTP binding"/>
    <property type="evidence" value="ECO:0007669"/>
    <property type="project" value="UniProtKB-KW"/>
</dbReference>
<evidence type="ECO:0000313" key="10">
    <source>
        <dbReference type="Proteomes" id="UP001186944"/>
    </source>
</evidence>
<name>A0AA88YFW4_PINIB</name>
<dbReference type="CDD" id="cd03114">
    <property type="entry name" value="MMAA-like"/>
    <property type="match status" value="1"/>
</dbReference>
<dbReference type="NCBIfam" id="TIGR00750">
    <property type="entry name" value="lao"/>
    <property type="match status" value="1"/>
</dbReference>
<dbReference type="Gene3D" id="1.20.5.170">
    <property type="match status" value="1"/>
</dbReference>
<evidence type="ECO:0000256" key="6">
    <source>
        <dbReference type="ARBA" id="ARBA00056794"/>
    </source>
</evidence>
<reference evidence="9" key="1">
    <citation type="submission" date="2019-08" db="EMBL/GenBank/DDBJ databases">
        <title>The improved chromosome-level genome for the pearl oyster Pinctada fucata martensii using PacBio sequencing and Hi-C.</title>
        <authorList>
            <person name="Zheng Z."/>
        </authorList>
    </citation>
    <scope>NUCLEOTIDE SEQUENCE</scope>
    <source>
        <strain evidence="9">ZZ-2019</strain>
        <tissue evidence="9">Adductor muscle</tissue>
    </source>
</reference>
<proteinExistence type="inferred from homology"/>
<keyword evidence="10" id="KW-1185">Reference proteome</keyword>